<feature type="region of interest" description="Disordered" evidence="7">
    <location>
        <begin position="250"/>
        <end position="314"/>
    </location>
</feature>
<evidence type="ECO:0000256" key="3">
    <source>
        <dbReference type="ARBA" id="ARBA00022603"/>
    </source>
</evidence>
<reference evidence="8 9" key="1">
    <citation type="submission" date="2018-09" db="EMBL/GenBank/DDBJ databases">
        <authorList>
            <person name="Zhu H."/>
        </authorList>
    </citation>
    <scope>NUCLEOTIDE SEQUENCE [LARGE SCALE GENOMIC DNA]</scope>
    <source>
        <strain evidence="8 9">K2R01-6</strain>
    </source>
</reference>
<evidence type="ECO:0000256" key="5">
    <source>
        <dbReference type="ARBA" id="ARBA00022691"/>
    </source>
</evidence>
<organism evidence="8 9">
    <name type="scientific">Sphingomonas cavernae</name>
    <dbReference type="NCBI Taxonomy" id="2320861"/>
    <lineage>
        <taxon>Bacteria</taxon>
        <taxon>Pseudomonadati</taxon>
        <taxon>Pseudomonadota</taxon>
        <taxon>Alphaproteobacteria</taxon>
        <taxon>Sphingomonadales</taxon>
        <taxon>Sphingomonadaceae</taxon>
        <taxon>Sphingomonas</taxon>
    </lineage>
</organism>
<dbReference type="Pfam" id="PF01795">
    <property type="entry name" value="Methyltransf_5"/>
    <property type="match status" value="1"/>
</dbReference>
<evidence type="ECO:0000313" key="9">
    <source>
        <dbReference type="Proteomes" id="UP000286100"/>
    </source>
</evidence>
<keyword evidence="4 6" id="KW-0808">Transferase</keyword>
<comment type="similarity">
    <text evidence="1 6">Belongs to the methyltransferase superfamily. RsmH family.</text>
</comment>
<accession>A0A418WKR0</accession>
<sequence>MSAAPHIPVLLDEVIAGLAIQPGEVHVDGTFGAGGYTRAILAKGARVYAFDRDPDAIAEGEALVEEAKGQLSLVPERFSRMFEALAERGVGAVDGVTLDIGVSSMQLDRADRGFSFQADGPLDMRMEQEGETAADFVNGADEAAIADVLYHFGEEPRSRRVARAIVAARPITRTGELANVVRKALGHKPHDKKDPATRTFQAIRIHLNRELGELEDGLQAAERVLKPGGRLAVVTFHSLEDRLVKRFLRERSGATPQGSRHLPEASKERQMPTFDRVAKPARAGESEVARNPRARSATLRVAHRTAAAPKGGAA</sequence>
<comment type="function">
    <text evidence="6">Specifically methylates the N4 position of cytidine in position 1402 (C1402) of 16S rRNA.</text>
</comment>
<protein>
    <recommendedName>
        <fullName evidence="6">Ribosomal RNA small subunit methyltransferase H</fullName>
        <ecNumber evidence="6">2.1.1.199</ecNumber>
    </recommendedName>
    <alternativeName>
        <fullName evidence="6">16S rRNA m(4)C1402 methyltransferase</fullName>
    </alternativeName>
    <alternativeName>
        <fullName evidence="6">rRNA (cytosine-N(4)-)-methyltransferase RsmH</fullName>
    </alternativeName>
</protein>
<name>A0A418WKR0_9SPHN</name>
<evidence type="ECO:0000256" key="1">
    <source>
        <dbReference type="ARBA" id="ARBA00010396"/>
    </source>
</evidence>
<proteinExistence type="inferred from homology"/>
<dbReference type="SUPFAM" id="SSF81799">
    <property type="entry name" value="Putative methyltransferase TM0872, insert domain"/>
    <property type="match status" value="1"/>
</dbReference>
<keyword evidence="5 6" id="KW-0949">S-adenosyl-L-methionine</keyword>
<dbReference type="GO" id="GO:0071424">
    <property type="term" value="F:rRNA (cytosine-N4-)-methyltransferase activity"/>
    <property type="evidence" value="ECO:0007669"/>
    <property type="project" value="UniProtKB-UniRule"/>
</dbReference>
<keyword evidence="9" id="KW-1185">Reference proteome</keyword>
<feature type="binding site" evidence="6">
    <location>
        <begin position="34"/>
        <end position="36"/>
    </location>
    <ligand>
        <name>S-adenosyl-L-methionine</name>
        <dbReference type="ChEBI" id="CHEBI:59789"/>
    </ligand>
</feature>
<feature type="compositionally biased region" description="Basic and acidic residues" evidence="7">
    <location>
        <begin position="261"/>
        <end position="290"/>
    </location>
</feature>
<dbReference type="InterPro" id="IPR029063">
    <property type="entry name" value="SAM-dependent_MTases_sf"/>
</dbReference>
<keyword evidence="3 6" id="KW-0489">Methyltransferase</keyword>
<keyword evidence="6" id="KW-0963">Cytoplasm</keyword>
<feature type="binding site" evidence="6">
    <location>
        <position position="106"/>
    </location>
    <ligand>
        <name>S-adenosyl-L-methionine</name>
        <dbReference type="ChEBI" id="CHEBI:59789"/>
    </ligand>
</feature>
<dbReference type="HAMAP" id="MF_01007">
    <property type="entry name" value="16SrRNA_methyltr_H"/>
    <property type="match status" value="1"/>
</dbReference>
<dbReference type="InterPro" id="IPR023397">
    <property type="entry name" value="SAM-dep_MeTrfase_MraW_recog"/>
</dbReference>
<dbReference type="NCBIfam" id="TIGR00006">
    <property type="entry name" value="16S rRNA (cytosine(1402)-N(4))-methyltransferase RsmH"/>
    <property type="match status" value="1"/>
</dbReference>
<feature type="binding site" evidence="6">
    <location>
        <position position="51"/>
    </location>
    <ligand>
        <name>S-adenosyl-L-methionine</name>
        <dbReference type="ChEBI" id="CHEBI:59789"/>
    </ligand>
</feature>
<dbReference type="Proteomes" id="UP000286100">
    <property type="component" value="Unassembled WGS sequence"/>
</dbReference>
<comment type="catalytic activity">
    <reaction evidence="6">
        <text>cytidine(1402) in 16S rRNA + S-adenosyl-L-methionine = N(4)-methylcytidine(1402) in 16S rRNA + S-adenosyl-L-homocysteine + H(+)</text>
        <dbReference type="Rhea" id="RHEA:42928"/>
        <dbReference type="Rhea" id="RHEA-COMP:10286"/>
        <dbReference type="Rhea" id="RHEA-COMP:10287"/>
        <dbReference type="ChEBI" id="CHEBI:15378"/>
        <dbReference type="ChEBI" id="CHEBI:57856"/>
        <dbReference type="ChEBI" id="CHEBI:59789"/>
        <dbReference type="ChEBI" id="CHEBI:74506"/>
        <dbReference type="ChEBI" id="CHEBI:82748"/>
        <dbReference type="EC" id="2.1.1.199"/>
    </reaction>
</comment>
<dbReference type="RefSeq" id="WP_119761792.1">
    <property type="nucleotide sequence ID" value="NZ_QYUM01000003.1"/>
</dbReference>
<gene>
    <name evidence="6 8" type="primary">rsmH</name>
    <name evidence="8" type="ORF">D3876_09835</name>
</gene>
<comment type="subcellular location">
    <subcellularLocation>
        <location evidence="6">Cytoplasm</location>
    </subcellularLocation>
</comment>
<dbReference type="EMBL" id="QYUM01000003">
    <property type="protein sequence ID" value="RJF90522.1"/>
    <property type="molecule type" value="Genomic_DNA"/>
</dbReference>
<dbReference type="SUPFAM" id="SSF53335">
    <property type="entry name" value="S-adenosyl-L-methionine-dependent methyltransferases"/>
    <property type="match status" value="1"/>
</dbReference>
<evidence type="ECO:0000256" key="4">
    <source>
        <dbReference type="ARBA" id="ARBA00022679"/>
    </source>
</evidence>
<dbReference type="Gene3D" id="3.40.50.150">
    <property type="entry name" value="Vaccinia Virus protein VP39"/>
    <property type="match status" value="1"/>
</dbReference>
<dbReference type="GO" id="GO:0070475">
    <property type="term" value="P:rRNA base methylation"/>
    <property type="evidence" value="ECO:0007669"/>
    <property type="project" value="UniProtKB-UniRule"/>
</dbReference>
<evidence type="ECO:0000256" key="6">
    <source>
        <dbReference type="HAMAP-Rule" id="MF_01007"/>
    </source>
</evidence>
<dbReference type="EC" id="2.1.1.199" evidence="6"/>
<evidence type="ECO:0000313" key="8">
    <source>
        <dbReference type="EMBL" id="RJF90522.1"/>
    </source>
</evidence>
<dbReference type="AlphaFoldDB" id="A0A418WKR0"/>
<dbReference type="GO" id="GO:0005737">
    <property type="term" value="C:cytoplasm"/>
    <property type="evidence" value="ECO:0007669"/>
    <property type="project" value="UniProtKB-SubCell"/>
</dbReference>
<dbReference type="PIRSF" id="PIRSF004486">
    <property type="entry name" value="MraW"/>
    <property type="match status" value="1"/>
</dbReference>
<dbReference type="Gene3D" id="1.10.150.170">
    <property type="entry name" value="Putative methyltransferase TM0872, insert domain"/>
    <property type="match status" value="1"/>
</dbReference>
<evidence type="ECO:0000256" key="2">
    <source>
        <dbReference type="ARBA" id="ARBA00022552"/>
    </source>
</evidence>
<evidence type="ECO:0000256" key="7">
    <source>
        <dbReference type="SAM" id="MobiDB-lite"/>
    </source>
</evidence>
<feature type="binding site" evidence="6">
    <location>
        <position position="78"/>
    </location>
    <ligand>
        <name>S-adenosyl-L-methionine</name>
        <dbReference type="ChEBI" id="CHEBI:59789"/>
    </ligand>
</feature>
<dbReference type="PANTHER" id="PTHR11265:SF0">
    <property type="entry name" value="12S RRNA N4-METHYLCYTIDINE METHYLTRANSFERASE"/>
    <property type="match status" value="1"/>
</dbReference>
<comment type="caution">
    <text evidence="8">The sequence shown here is derived from an EMBL/GenBank/DDBJ whole genome shotgun (WGS) entry which is preliminary data.</text>
</comment>
<dbReference type="InterPro" id="IPR002903">
    <property type="entry name" value="RsmH"/>
</dbReference>
<feature type="binding site" evidence="6">
    <location>
        <position position="99"/>
    </location>
    <ligand>
        <name>S-adenosyl-L-methionine</name>
        <dbReference type="ChEBI" id="CHEBI:59789"/>
    </ligand>
</feature>
<dbReference type="OrthoDB" id="9806637at2"/>
<keyword evidence="2 6" id="KW-0698">rRNA processing</keyword>
<dbReference type="PANTHER" id="PTHR11265">
    <property type="entry name" value="S-ADENOSYL-METHYLTRANSFERASE MRAW"/>
    <property type="match status" value="1"/>
</dbReference>